<protein>
    <submittedName>
        <fullName evidence="1">Uncharacterized protein</fullName>
    </submittedName>
</protein>
<reference evidence="1" key="1">
    <citation type="journal article" date="2023" name="Insect Mol. Biol.">
        <title>Genome sequencing provides insights into the evolution of gene families encoding plant cell wall-degrading enzymes in longhorned beetles.</title>
        <authorList>
            <person name="Shin N.R."/>
            <person name="Okamura Y."/>
            <person name="Kirsch R."/>
            <person name="Pauchet Y."/>
        </authorList>
    </citation>
    <scope>NUCLEOTIDE SEQUENCE</scope>
    <source>
        <strain evidence="1">AMC_N1</strain>
    </source>
</reference>
<organism evidence="1 2">
    <name type="scientific">Aromia moschata</name>
    <dbReference type="NCBI Taxonomy" id="1265417"/>
    <lineage>
        <taxon>Eukaryota</taxon>
        <taxon>Metazoa</taxon>
        <taxon>Ecdysozoa</taxon>
        <taxon>Arthropoda</taxon>
        <taxon>Hexapoda</taxon>
        <taxon>Insecta</taxon>
        <taxon>Pterygota</taxon>
        <taxon>Neoptera</taxon>
        <taxon>Endopterygota</taxon>
        <taxon>Coleoptera</taxon>
        <taxon>Polyphaga</taxon>
        <taxon>Cucujiformia</taxon>
        <taxon>Chrysomeloidea</taxon>
        <taxon>Cerambycidae</taxon>
        <taxon>Cerambycinae</taxon>
        <taxon>Callichromatini</taxon>
        <taxon>Aromia</taxon>
    </lineage>
</organism>
<keyword evidence="2" id="KW-1185">Reference proteome</keyword>
<comment type="caution">
    <text evidence="1">The sequence shown here is derived from an EMBL/GenBank/DDBJ whole genome shotgun (WGS) entry which is preliminary data.</text>
</comment>
<dbReference type="AlphaFoldDB" id="A0AAV8YQ58"/>
<sequence length="84" mass="10336">MTNTVERFKTLWPVREWKENGYFTDKDIGGINRHWLQFGPPENINFFYFWCDILHYHGMRCHGKFTGNMFVFQCIMFIFWNCLI</sequence>
<name>A0AAV8YQ58_9CUCU</name>
<accession>A0AAV8YQ58</accession>
<evidence type="ECO:0000313" key="1">
    <source>
        <dbReference type="EMBL" id="KAJ8952677.1"/>
    </source>
</evidence>
<evidence type="ECO:0000313" key="2">
    <source>
        <dbReference type="Proteomes" id="UP001162162"/>
    </source>
</evidence>
<dbReference type="EMBL" id="JAPWTK010000065">
    <property type="protein sequence ID" value="KAJ8952677.1"/>
    <property type="molecule type" value="Genomic_DNA"/>
</dbReference>
<gene>
    <name evidence="1" type="ORF">NQ318_020992</name>
</gene>
<dbReference type="Proteomes" id="UP001162162">
    <property type="component" value="Unassembled WGS sequence"/>
</dbReference>
<proteinExistence type="predicted"/>